<feature type="domain" description="Transposase IS200-like" evidence="1">
    <location>
        <begin position="5"/>
        <end position="119"/>
    </location>
</feature>
<dbReference type="HOGENOM" id="CLU_101320_1_0_10"/>
<dbReference type="PANTHER" id="PTHR33360">
    <property type="entry name" value="TRANSPOSASE FOR INSERTION SEQUENCE ELEMENT IS200"/>
    <property type="match status" value="1"/>
</dbReference>
<dbReference type="PANTHER" id="PTHR33360:SF2">
    <property type="entry name" value="TRANSPOSASE FOR INSERTION SEQUENCE ELEMENT IS200"/>
    <property type="match status" value="1"/>
</dbReference>
<evidence type="ECO:0000313" key="2">
    <source>
        <dbReference type="EMBL" id="AFN74526.1"/>
    </source>
</evidence>
<dbReference type="SMART" id="SM01321">
    <property type="entry name" value="Y1_Tnp"/>
    <property type="match status" value="1"/>
</dbReference>
<dbReference type="GO" id="GO:0006313">
    <property type="term" value="P:DNA transposition"/>
    <property type="evidence" value="ECO:0007669"/>
    <property type="project" value="InterPro"/>
</dbReference>
<dbReference type="eggNOG" id="COG1943">
    <property type="taxonomic scope" value="Bacteria"/>
</dbReference>
<dbReference type="GO" id="GO:0003677">
    <property type="term" value="F:DNA binding"/>
    <property type="evidence" value="ECO:0007669"/>
    <property type="project" value="InterPro"/>
</dbReference>
<keyword evidence="3" id="KW-1185">Reference proteome</keyword>
<dbReference type="AlphaFoldDB" id="I7A3R2"/>
<dbReference type="NCBIfam" id="NF033573">
    <property type="entry name" value="transpos_IS200"/>
    <property type="match status" value="1"/>
</dbReference>
<gene>
    <name evidence="2" type="ordered locus">MROS_1289</name>
</gene>
<sequence length="153" mass="17848">MANTYTQLYVHIIFAVKGRQNLISEKHREELEKYICGIITNKNSKPLAIYCNPDHTHILIGINPSVSVSDIARDIKANSSKFINGKKWIAGKFNWQDGFGAFTYAKSQIDAVVKYILNQPVHHKKKTFKEEYIEFLEKFNVEYDPKYLFDWND</sequence>
<protein>
    <submittedName>
        <fullName evidence="2">Putative transposase</fullName>
    </submittedName>
</protein>
<dbReference type="STRING" id="1191523.MROS_1289"/>
<dbReference type="Pfam" id="PF01797">
    <property type="entry name" value="Y1_Tnp"/>
    <property type="match status" value="1"/>
</dbReference>
<evidence type="ECO:0000259" key="1">
    <source>
        <dbReference type="SMART" id="SM01321"/>
    </source>
</evidence>
<accession>I7A3R2</accession>
<dbReference type="EMBL" id="CP003557">
    <property type="protein sequence ID" value="AFN74526.1"/>
    <property type="molecule type" value="Genomic_DNA"/>
</dbReference>
<dbReference type="SUPFAM" id="SSF143422">
    <property type="entry name" value="Transposase IS200-like"/>
    <property type="match status" value="1"/>
</dbReference>
<dbReference type="Proteomes" id="UP000009011">
    <property type="component" value="Chromosome"/>
</dbReference>
<name>I7A3R2_MELRP</name>
<dbReference type="OrthoDB" id="9797997at2"/>
<evidence type="ECO:0000313" key="3">
    <source>
        <dbReference type="Proteomes" id="UP000009011"/>
    </source>
</evidence>
<dbReference type="PATRIC" id="fig|1191523.3.peg.1367"/>
<proteinExistence type="predicted"/>
<dbReference type="GO" id="GO:0004803">
    <property type="term" value="F:transposase activity"/>
    <property type="evidence" value="ECO:0007669"/>
    <property type="project" value="InterPro"/>
</dbReference>
<dbReference type="InterPro" id="IPR002686">
    <property type="entry name" value="Transposase_17"/>
</dbReference>
<dbReference type="RefSeq" id="WP_014855961.1">
    <property type="nucleotide sequence ID" value="NC_018178.1"/>
</dbReference>
<dbReference type="KEGG" id="mro:MROS_1289"/>
<dbReference type="Gene3D" id="3.30.70.1290">
    <property type="entry name" value="Transposase IS200-like"/>
    <property type="match status" value="1"/>
</dbReference>
<dbReference type="InterPro" id="IPR036515">
    <property type="entry name" value="Transposase_17_sf"/>
</dbReference>
<organism evidence="2 3">
    <name type="scientific">Melioribacter roseus (strain DSM 23840 / JCM 17771 / VKM B-2668 / P3M-2)</name>
    <dbReference type="NCBI Taxonomy" id="1191523"/>
    <lineage>
        <taxon>Bacteria</taxon>
        <taxon>Pseudomonadati</taxon>
        <taxon>Ignavibacteriota</taxon>
        <taxon>Ignavibacteria</taxon>
        <taxon>Ignavibacteriales</taxon>
        <taxon>Melioribacteraceae</taxon>
        <taxon>Melioribacter</taxon>
    </lineage>
</organism>
<reference evidence="2 3" key="1">
    <citation type="journal article" date="2013" name="PLoS ONE">
        <title>Genomic analysis of Melioribacter roseus, facultatively anaerobic organotrophic bacterium representing a novel deep lineage within Bacteriodetes/Chlorobi group.</title>
        <authorList>
            <person name="Kadnikov V.V."/>
            <person name="Mardanov A.V."/>
            <person name="Podosokorskaya O.A."/>
            <person name="Gavrilov S.N."/>
            <person name="Kublanov I.V."/>
            <person name="Beletsky A.V."/>
            <person name="Bonch-Osmolovskaya E.A."/>
            <person name="Ravin N.V."/>
        </authorList>
    </citation>
    <scope>NUCLEOTIDE SEQUENCE [LARGE SCALE GENOMIC DNA]</scope>
    <source>
        <strain evidence="3">JCM 17771 / P3M-2</strain>
    </source>
</reference>